<proteinExistence type="predicted"/>
<keyword evidence="1" id="KW-0479">Metal-binding</keyword>
<dbReference type="Pfam" id="PF13669">
    <property type="entry name" value="Glyoxalase_4"/>
    <property type="match status" value="1"/>
</dbReference>
<dbReference type="InterPro" id="IPR029068">
    <property type="entry name" value="Glyas_Bleomycin-R_OHBP_Dase"/>
</dbReference>
<dbReference type="GO" id="GO:0004493">
    <property type="term" value="F:methylmalonyl-CoA epimerase activity"/>
    <property type="evidence" value="ECO:0007669"/>
    <property type="project" value="TreeGrafter"/>
</dbReference>
<gene>
    <name evidence="2" type="ORF">MBMO_EBAC000-65D02.2</name>
</gene>
<sequence>MSRMISKLNAVVVEVTDLAAAMHDYEALTGVAGVLGPFRGDDSACFQLTNVCLRLVTTGGRQGLKQLVFQSGDLAAAKQRLKSMGISVIDAESDDDFLSLSSDTTRGISLAVTTAMDSTVLNEATTPLIAGLDHAVIASGDGDYTAALLSARLQLDMRLDLTNPDWDSRLMFFRCGDLIIEVYQPLSKPLPVAQDRFFGLSWRTLDIDETHGLLSARGFNVSPVKAGRKPGTRVCTVRDKTHGVPTLILGSN</sequence>
<dbReference type="GO" id="GO:0046872">
    <property type="term" value="F:metal ion binding"/>
    <property type="evidence" value="ECO:0007669"/>
    <property type="project" value="UniProtKB-KW"/>
</dbReference>
<dbReference type="EMBL" id="AY458640">
    <property type="protein sequence ID" value="AAR37808.1"/>
    <property type="molecule type" value="Genomic_DNA"/>
</dbReference>
<name>Q6SH11_9BACT</name>
<evidence type="ECO:0000313" key="2">
    <source>
        <dbReference type="EMBL" id="AAR37808.1"/>
    </source>
</evidence>
<protein>
    <recommendedName>
        <fullName evidence="3">VOC domain-containing protein</fullName>
    </recommendedName>
</protein>
<dbReference type="GO" id="GO:0046491">
    <property type="term" value="P:L-methylmalonyl-CoA metabolic process"/>
    <property type="evidence" value="ECO:0007669"/>
    <property type="project" value="TreeGrafter"/>
</dbReference>
<dbReference type="PANTHER" id="PTHR43048:SF3">
    <property type="entry name" value="METHYLMALONYL-COA EPIMERASE, MITOCHONDRIAL"/>
    <property type="match status" value="1"/>
</dbReference>
<dbReference type="Gene3D" id="3.10.180.10">
    <property type="entry name" value="2,3-Dihydroxybiphenyl 1,2-Dioxygenase, domain 1"/>
    <property type="match status" value="2"/>
</dbReference>
<dbReference type="AlphaFoldDB" id="Q6SH11"/>
<dbReference type="InterPro" id="IPR051785">
    <property type="entry name" value="MMCE/EMCE_epimerase"/>
</dbReference>
<evidence type="ECO:0008006" key="3">
    <source>
        <dbReference type="Google" id="ProtNLM"/>
    </source>
</evidence>
<dbReference type="SUPFAM" id="SSF54593">
    <property type="entry name" value="Glyoxalase/Bleomycin resistance protein/Dihydroxybiphenyl dioxygenase"/>
    <property type="match status" value="1"/>
</dbReference>
<dbReference type="PANTHER" id="PTHR43048">
    <property type="entry name" value="METHYLMALONYL-COA EPIMERASE"/>
    <property type="match status" value="1"/>
</dbReference>
<organism evidence="2">
    <name type="scientific">uncultured marine bacterium 443</name>
    <dbReference type="NCBI Taxonomy" id="257393"/>
    <lineage>
        <taxon>Bacteria</taxon>
        <taxon>environmental samples</taxon>
    </lineage>
</organism>
<reference evidence="2" key="2">
    <citation type="submission" date="2003-12" db="EMBL/GenBank/DDBJ databases">
        <title>Monterey Bay Coastal Ocean Microbial Observatory environmental clone sequencing.</title>
        <authorList>
            <person name="DeLong E.F."/>
        </authorList>
    </citation>
    <scope>NUCLEOTIDE SEQUENCE</scope>
</reference>
<evidence type="ECO:0000256" key="1">
    <source>
        <dbReference type="ARBA" id="ARBA00022723"/>
    </source>
</evidence>
<reference evidence="2" key="1">
    <citation type="submission" date="2003-11" db="EMBL/GenBank/DDBJ databases">
        <authorList>
            <person name="Heidelberg J.F."/>
            <person name="Eisen J.A."/>
            <person name="Nelson W.C."/>
            <person name="DeLong E.F."/>
        </authorList>
    </citation>
    <scope>NUCLEOTIDE SEQUENCE</scope>
</reference>
<accession>Q6SH11</accession>